<evidence type="ECO:0000313" key="1">
    <source>
        <dbReference type="EMBL" id="GGD03845.1"/>
    </source>
</evidence>
<protein>
    <submittedName>
        <fullName evidence="1">Uncharacterized protein</fullName>
    </submittedName>
</protein>
<reference evidence="2" key="1">
    <citation type="journal article" date="2019" name="Int. J. Syst. Evol. Microbiol.">
        <title>The Global Catalogue of Microorganisms (GCM) 10K type strain sequencing project: providing services to taxonomists for standard genome sequencing and annotation.</title>
        <authorList>
            <consortium name="The Broad Institute Genomics Platform"/>
            <consortium name="The Broad Institute Genome Sequencing Center for Infectious Disease"/>
            <person name="Wu L."/>
            <person name="Ma J."/>
        </authorList>
    </citation>
    <scope>NUCLEOTIDE SEQUENCE [LARGE SCALE GENOMIC DNA]</scope>
    <source>
        <strain evidence="2">CGMCC 1.15942</strain>
    </source>
</reference>
<dbReference type="EMBL" id="BMKI01000016">
    <property type="protein sequence ID" value="GGD03845.1"/>
    <property type="molecule type" value="Genomic_DNA"/>
</dbReference>
<name>A0ABQ1PUH4_9ENTE</name>
<keyword evidence="2" id="KW-1185">Reference proteome</keyword>
<organism evidence="1 2">
    <name type="scientific">Enterococcus wangshanyuanii</name>
    <dbReference type="NCBI Taxonomy" id="2005703"/>
    <lineage>
        <taxon>Bacteria</taxon>
        <taxon>Bacillati</taxon>
        <taxon>Bacillota</taxon>
        <taxon>Bacilli</taxon>
        <taxon>Lactobacillales</taxon>
        <taxon>Enterococcaceae</taxon>
        <taxon>Enterococcus</taxon>
    </lineage>
</organism>
<evidence type="ECO:0000313" key="2">
    <source>
        <dbReference type="Proteomes" id="UP000630615"/>
    </source>
</evidence>
<sequence length="167" mass="19657">MFEIKFKIFENDELEKFTGEYGYFSFNIDNESYGILLEEEIDVFSVSVYDWFTSFLKCLEVLETENYVLINDIESFNTWIEICKDKDIVSISKISGDKIGQGGLVRTEKLPDADYKFWKDKKVPFSDFKTEILGKSEEYLADLIKLNPLQNNYVHELDDLIKKLRSH</sequence>
<dbReference type="Proteomes" id="UP000630615">
    <property type="component" value="Unassembled WGS sequence"/>
</dbReference>
<dbReference type="RefSeq" id="WP_088270945.1">
    <property type="nucleotide sequence ID" value="NZ_BMKI01000016.1"/>
</dbReference>
<accession>A0ABQ1PUH4</accession>
<proteinExistence type="predicted"/>
<gene>
    <name evidence="1" type="ORF">GCM10011573_36670</name>
</gene>
<comment type="caution">
    <text evidence="1">The sequence shown here is derived from an EMBL/GenBank/DDBJ whole genome shotgun (WGS) entry which is preliminary data.</text>
</comment>